<protein>
    <submittedName>
        <fullName evidence="1">Uncharacterized protein</fullName>
    </submittedName>
</protein>
<dbReference type="EMBL" id="UZAL01041666">
    <property type="protein sequence ID" value="VDP78874.1"/>
    <property type="molecule type" value="Genomic_DNA"/>
</dbReference>
<reference evidence="1 2" key="1">
    <citation type="submission" date="2018-11" db="EMBL/GenBank/DDBJ databases">
        <authorList>
            <consortium name="Pathogen Informatics"/>
        </authorList>
    </citation>
    <scope>NUCLEOTIDE SEQUENCE [LARGE SCALE GENOMIC DNA]</scope>
    <source>
        <strain>Denwood</strain>
        <strain evidence="2">Zambia</strain>
    </source>
</reference>
<evidence type="ECO:0000313" key="2">
    <source>
        <dbReference type="Proteomes" id="UP000269396"/>
    </source>
</evidence>
<name>A0A183PXL8_9TREM</name>
<dbReference type="AlphaFoldDB" id="A0A183PXL8"/>
<accession>A0A183PXL8</accession>
<organism evidence="1 2">
    <name type="scientific">Schistosoma mattheei</name>
    <dbReference type="NCBI Taxonomy" id="31246"/>
    <lineage>
        <taxon>Eukaryota</taxon>
        <taxon>Metazoa</taxon>
        <taxon>Spiralia</taxon>
        <taxon>Lophotrochozoa</taxon>
        <taxon>Platyhelminthes</taxon>
        <taxon>Trematoda</taxon>
        <taxon>Digenea</taxon>
        <taxon>Strigeidida</taxon>
        <taxon>Schistosomatoidea</taxon>
        <taxon>Schistosomatidae</taxon>
        <taxon>Schistosoma</taxon>
    </lineage>
</organism>
<sequence>MISLRLRSSINNTQVIIINSSGIYGITINSNISGWRRGKNTDY</sequence>
<keyword evidence="2" id="KW-1185">Reference proteome</keyword>
<evidence type="ECO:0000313" key="1">
    <source>
        <dbReference type="EMBL" id="VDP78874.1"/>
    </source>
</evidence>
<gene>
    <name evidence="1" type="ORF">SMTD_LOCUS19104</name>
</gene>
<proteinExistence type="predicted"/>
<dbReference type="Proteomes" id="UP000269396">
    <property type="component" value="Unassembled WGS sequence"/>
</dbReference>